<feature type="compositionally biased region" description="Basic residues" evidence="1">
    <location>
        <begin position="1280"/>
        <end position="1292"/>
    </location>
</feature>
<proteinExistence type="predicted"/>
<feature type="compositionally biased region" description="Polar residues" evidence="1">
    <location>
        <begin position="1250"/>
        <end position="1261"/>
    </location>
</feature>
<feature type="region of interest" description="Disordered" evidence="1">
    <location>
        <begin position="658"/>
        <end position="678"/>
    </location>
</feature>
<feature type="compositionally biased region" description="Basic and acidic residues" evidence="1">
    <location>
        <begin position="329"/>
        <end position="348"/>
    </location>
</feature>
<evidence type="ECO:0000256" key="1">
    <source>
        <dbReference type="SAM" id="MobiDB-lite"/>
    </source>
</evidence>
<dbReference type="CTD" id="103189638"/>
<dbReference type="Pfam" id="PF17663">
    <property type="entry name" value="DUF5525"/>
    <property type="match status" value="1"/>
</dbReference>
<feature type="region of interest" description="Disordered" evidence="1">
    <location>
        <begin position="494"/>
        <end position="544"/>
    </location>
</feature>
<protein>
    <submittedName>
        <fullName evidence="2">Uncharacterized protein</fullName>
    </submittedName>
</protein>
<feature type="compositionally biased region" description="Basic and acidic residues" evidence="1">
    <location>
        <begin position="506"/>
        <end position="515"/>
    </location>
</feature>
<sequence>MSRESMQTLSDPVFRRTMPLFDGTAASSGLSKPQAMSGFLGKQTLQYNGAYFTYEPRLKDRDGFTPPWSHAKMSPMDDRSPVSNLSGMIQNHMAYRKDGISSEAGHHTPVKKGFTVYTKSPEINNSTTASSGVIRKPRPGGENAPSPSQSSVYLAIPKPVYGLSPCCTELGCVLGHRYGMEHLSPRITNTVYEHEWMQTNGHYLEKLPIQRKDALLQQKDLQFECSAEQLKRATVEAYSPNRVRRLPSVIEPSYSSYSCTPTRTLFSSFREPSSRQLQTSPAGYPGLYAPHPTYEHMTSEVYQECSPMSKYGQLAQHPGLYYSQTNGEAENRTQRKETGSKQGEDGPLLHKHSIPNPREHYVAPPPHHADIPLSCSEMLPNHSFIPGYDYPSYTVPRFHLNAGQIRAPLKRQNPLSAFHPSQMNASSSSQHMDVPTAKEKPNTAVHIDHLHGASSFIRVNKSSPARCLIPSAVSPSRIQVSRFFQPFTSLHIDPAVHPQPASNTDKIVDRSRGEAQVRQSKSLPVSPAPWLPPSPCRSSERTHAAVPNNVRKIIYSPTVKTGSKHNGPVSDAGTSDYKKCLKRSVSHSSHPVRIKDEDVYEVECTNNKRQKVETEKAKASNKTDSPPMPVIDNVFSLAPCQPHLQESGDLFPGRVTQKISQTSGKQDNKLKQSTKEKRLVQNDQESVICLDSKCSSETSADESSAETKVIKVEKADSPDADASAESQKHHRESKASHSKVEMMNESEETESSVSVPVASKEKCESNELENKSLFASENTTSEELKPAELIVPIDLDNPDETAKKQAVALQPQASALLPPGKVSFKSIPPHCLKLSTYNIIIPDGKHCKIALPAKQIPPAQPVTVLTAKEEPQSPVRKHFLELHQFLCSLISKSVSASSEEDLKNWLSQLEISEPSSHLSNVQRVPCLLGAKAREVWINKEIKAALQEVLKRLREYTAQKRCPFPHVMRTGTVFLPMLVVKELLFPTVQSCFVDKVLQEHKVELRPTTLSEEKILIQLHKRACSSKLRRLMSLKHLPDIYTEMVNLLYYTDVCKHLGLNMDPYYKEQDGGHEVSNATTAAPCDALASLASPSESHQQTCVKEEENESPPSQSKTKCRVKSESRRTFLVSDEEGAGGAGQAAVEEDLKSLITKTPGSRQTENEDSDHVAAEEDLRAATQSADNSWTCPLTLDELSPSQSDAETESSSSLLTDNRPPGHSVQSKNCSGMILKLRKMLSAGINRKRACYEAVSQASAEPSSSQTEVGEGVSGESSQHRMPNSLRRWKGKGSFRHPGRSLSSPSKTKQRSLLKIKYCPYLSACHSAQHRRRWVLRSAVQTARRAMRFYYPDLVGKRIRHLYEEDDKSEVWYRGEVLRIHEAHTNPLKTVFEVRYDSEPEWKYYLELLIDYKKGWLKIED</sequence>
<dbReference type="PANTHER" id="PTHR28422">
    <property type="entry name" value="SIMILAR TO HUMAN CHROMOSOME 15 OPEN READING FRAME 39"/>
    <property type="match status" value="1"/>
</dbReference>
<feature type="region of interest" description="Disordered" evidence="1">
    <location>
        <begin position="1250"/>
        <end position="1302"/>
    </location>
</feature>
<reference evidence="2" key="2">
    <citation type="submission" date="2025-09" db="UniProtKB">
        <authorList>
            <consortium name="Ensembl"/>
        </authorList>
    </citation>
    <scope>IDENTIFICATION</scope>
</reference>
<feature type="compositionally biased region" description="Basic and acidic residues" evidence="1">
    <location>
        <begin position="708"/>
        <end position="717"/>
    </location>
</feature>
<feature type="compositionally biased region" description="Basic and acidic residues" evidence="1">
    <location>
        <begin position="666"/>
        <end position="678"/>
    </location>
</feature>
<dbReference type="Ensembl" id="ENSPMET00000028692.1">
    <property type="protein sequence ID" value="ENSPMEP00000033669.1"/>
    <property type="gene ID" value="ENSPMEG00000022328.1"/>
</dbReference>
<dbReference type="GeneID" id="106927157"/>
<evidence type="ECO:0000313" key="2">
    <source>
        <dbReference type="Ensembl" id="ENSPMEP00000033669.1"/>
    </source>
</evidence>
<feature type="region of interest" description="Disordered" evidence="1">
    <location>
        <begin position="119"/>
        <end position="149"/>
    </location>
</feature>
<feature type="region of interest" description="Disordered" evidence="1">
    <location>
        <begin position="326"/>
        <end position="349"/>
    </location>
</feature>
<accession>A0A3B3Z2B8</accession>
<feature type="compositionally biased region" description="Polar residues" evidence="1">
    <location>
        <begin position="119"/>
        <end position="131"/>
    </location>
</feature>
<feature type="region of interest" description="Disordered" evidence="1">
    <location>
        <begin position="693"/>
        <end position="762"/>
    </location>
</feature>
<dbReference type="PANTHER" id="PTHR28422:SF1">
    <property type="entry name" value="SIMILAR TO HUMAN CHROMOSOME 15 OPEN READING FRAME 39"/>
    <property type="match status" value="1"/>
</dbReference>
<feature type="compositionally biased region" description="Polar residues" evidence="1">
    <location>
        <begin position="1175"/>
        <end position="1185"/>
    </location>
</feature>
<feature type="region of interest" description="Disordered" evidence="1">
    <location>
        <begin position="1172"/>
        <end position="1223"/>
    </location>
</feature>
<dbReference type="RefSeq" id="XP_014858005.1">
    <property type="nucleotide sequence ID" value="XM_015002519.1"/>
</dbReference>
<dbReference type="Proteomes" id="UP000261480">
    <property type="component" value="Unplaced"/>
</dbReference>
<dbReference type="KEGG" id="pmei:106927157"/>
<feature type="compositionally biased region" description="Pro residues" evidence="1">
    <location>
        <begin position="526"/>
        <end position="535"/>
    </location>
</feature>
<feature type="compositionally biased region" description="Low complexity" evidence="1">
    <location>
        <begin position="1193"/>
        <end position="1210"/>
    </location>
</feature>
<feature type="region of interest" description="Disordered" evidence="1">
    <location>
        <begin position="1092"/>
        <end position="1121"/>
    </location>
</feature>
<organism evidence="2 3">
    <name type="scientific">Poecilia mexicana</name>
    <dbReference type="NCBI Taxonomy" id="48701"/>
    <lineage>
        <taxon>Eukaryota</taxon>
        <taxon>Metazoa</taxon>
        <taxon>Chordata</taxon>
        <taxon>Craniata</taxon>
        <taxon>Vertebrata</taxon>
        <taxon>Euteleostomi</taxon>
        <taxon>Actinopterygii</taxon>
        <taxon>Neopterygii</taxon>
        <taxon>Teleostei</taxon>
        <taxon>Neoteleostei</taxon>
        <taxon>Acanthomorphata</taxon>
        <taxon>Ovalentaria</taxon>
        <taxon>Atherinomorphae</taxon>
        <taxon>Cyprinodontiformes</taxon>
        <taxon>Poeciliidae</taxon>
        <taxon>Poeciliinae</taxon>
        <taxon>Poecilia</taxon>
    </lineage>
</organism>
<feature type="region of interest" description="Disordered" evidence="1">
    <location>
        <begin position="608"/>
        <end position="628"/>
    </location>
</feature>
<dbReference type="InterPro" id="IPR037656">
    <property type="entry name" value="DUF5525"/>
</dbReference>
<reference evidence="2" key="1">
    <citation type="submission" date="2025-08" db="UniProtKB">
        <authorList>
            <consortium name="Ensembl"/>
        </authorList>
    </citation>
    <scope>IDENTIFICATION</scope>
</reference>
<name>A0A3B3Z2B8_9TELE</name>
<dbReference type="OrthoDB" id="9908305at2759"/>
<feature type="compositionally biased region" description="Basic and acidic residues" evidence="1">
    <location>
        <begin position="733"/>
        <end position="742"/>
    </location>
</feature>
<keyword evidence="3" id="KW-1185">Reference proteome</keyword>
<dbReference type="InterPro" id="IPR042567">
    <property type="entry name" value="SPIN/Ssty_sf"/>
</dbReference>
<evidence type="ECO:0000313" key="3">
    <source>
        <dbReference type="Proteomes" id="UP000261480"/>
    </source>
</evidence>
<dbReference type="Gene3D" id="2.80.10.70">
    <property type="entry name" value="Spindlin/Ssty"/>
    <property type="match status" value="1"/>
</dbReference>